<feature type="transmembrane region" description="Helical" evidence="1">
    <location>
        <begin position="43"/>
        <end position="63"/>
    </location>
</feature>
<dbReference type="InterPro" id="IPR049978">
    <property type="entry name" value="SCO6880-like"/>
</dbReference>
<sequence length="526" mass="55971">MTGRVYRDYQRDRVGWFFGLTGTQLGLLTAGSLPVFWAAHVGWWSAAFATLVGWVGLVVLVVVPVRGRSAVSWAAASLAHEVGHLLGWTRWTSRLADGRATAPKLPDLPAPLDALRVHEATSAGPGGDLAVVEDPSRRTWTVVARLQHAGLDWLTSEEQDQRAAGLAALLDAACRTELVSEVQVLVRACPEDGAEREHWLTEHRTHTPNADVTTGAAATRLSRSVHDDLRRHLTSAATQTETFLVLVLPETRLRRQARQDSHARGARSSANPLETRLQLLTAAAREIGQQATAYLGVNDVRWLDPSMLAQACRAGFHLDAGVALADAQAAARTGTSEVEAEVPWAAAGPAHAEARPRSYLHDAWQSASVSVLLPPRGAVLGALAPVLAPGVAGERRCLLVAFPVMTATVADRVTASREWAADLGDGLRTRAGVRPRAKTRADHATARGVDAKLVAGAALCRPYAIATTTIPTGQAKAAMGEATRRLEAAVRRAGYAAQRLDLAHDTAFAAGCLPLGHTFTRTGSTS</sequence>
<evidence type="ECO:0000256" key="1">
    <source>
        <dbReference type="SAM" id="Phobius"/>
    </source>
</evidence>
<reference evidence="2 3" key="1">
    <citation type="submission" date="2020-08" db="EMBL/GenBank/DDBJ databases">
        <title>Sequencing the genomes of 1000 actinobacteria strains.</title>
        <authorList>
            <person name="Klenk H.-P."/>
        </authorList>
    </citation>
    <scope>NUCLEOTIDE SEQUENCE [LARGE SCALE GENOMIC DNA]</scope>
    <source>
        <strain evidence="2 3">DSM 11053</strain>
    </source>
</reference>
<evidence type="ECO:0000313" key="3">
    <source>
        <dbReference type="Proteomes" id="UP000565572"/>
    </source>
</evidence>
<keyword evidence="3" id="KW-1185">Reference proteome</keyword>
<keyword evidence="1" id="KW-0812">Transmembrane</keyword>
<organism evidence="2 3">
    <name type="scientific">Microlunatus antarcticus</name>
    <dbReference type="NCBI Taxonomy" id="53388"/>
    <lineage>
        <taxon>Bacteria</taxon>
        <taxon>Bacillati</taxon>
        <taxon>Actinomycetota</taxon>
        <taxon>Actinomycetes</taxon>
        <taxon>Propionibacteriales</taxon>
        <taxon>Propionibacteriaceae</taxon>
        <taxon>Microlunatus</taxon>
    </lineage>
</organism>
<keyword evidence="1" id="KW-1133">Transmembrane helix</keyword>
<keyword evidence="1" id="KW-0472">Membrane</keyword>
<dbReference type="NCBIfam" id="NF042935">
    <property type="entry name" value="SCO6880_fam"/>
    <property type="match status" value="1"/>
</dbReference>
<dbReference type="Proteomes" id="UP000565572">
    <property type="component" value="Unassembled WGS sequence"/>
</dbReference>
<feature type="transmembrane region" description="Helical" evidence="1">
    <location>
        <begin position="14"/>
        <end position="37"/>
    </location>
</feature>
<evidence type="ECO:0008006" key="4">
    <source>
        <dbReference type="Google" id="ProtNLM"/>
    </source>
</evidence>
<dbReference type="EMBL" id="JACHZG010000001">
    <property type="protein sequence ID" value="MBB3326476.1"/>
    <property type="molecule type" value="Genomic_DNA"/>
</dbReference>
<comment type="caution">
    <text evidence="2">The sequence shown here is derived from an EMBL/GenBank/DDBJ whole genome shotgun (WGS) entry which is preliminary data.</text>
</comment>
<dbReference type="AlphaFoldDB" id="A0A7W5JUC8"/>
<name>A0A7W5JUC8_9ACTN</name>
<proteinExistence type="predicted"/>
<accession>A0A7W5JUC8</accession>
<dbReference type="RefSeq" id="WP_183337414.1">
    <property type="nucleotide sequence ID" value="NZ_JACHZG010000001.1"/>
</dbReference>
<gene>
    <name evidence="2" type="ORF">FHX39_001420</name>
</gene>
<evidence type="ECO:0000313" key="2">
    <source>
        <dbReference type="EMBL" id="MBB3326476.1"/>
    </source>
</evidence>
<protein>
    <recommendedName>
        <fullName evidence="4">PrgI family protein</fullName>
    </recommendedName>
</protein>